<comment type="caution">
    <text evidence="6">The sequence shown here is derived from an EMBL/GenBank/DDBJ whole genome shotgun (WGS) entry which is preliminary data.</text>
</comment>
<dbReference type="InterPro" id="IPR050709">
    <property type="entry name" value="Biotin_Carboxyl_Carrier/Decarb"/>
</dbReference>
<evidence type="ECO:0000256" key="1">
    <source>
        <dbReference type="ARBA" id="ARBA00017562"/>
    </source>
</evidence>
<keyword evidence="7" id="KW-1185">Reference proteome</keyword>
<comment type="function">
    <text evidence="3">This protein is a component of the acetyl coenzyme A carboxylase complex; first, biotin carboxylase catalyzes the carboxylation of the carrier protein and then the transcarboxylase transfers the carboxyl group to form malonyl-CoA.</text>
</comment>
<keyword evidence="3" id="KW-0276">Fatty acid metabolism</keyword>
<dbReference type="GO" id="GO:0006633">
    <property type="term" value="P:fatty acid biosynthetic process"/>
    <property type="evidence" value="ECO:0007669"/>
    <property type="project" value="UniProtKB-UniPathway"/>
</dbReference>
<feature type="region of interest" description="Disordered" evidence="4">
    <location>
        <begin position="32"/>
        <end position="55"/>
    </location>
</feature>
<dbReference type="UniPathway" id="UPA00094"/>
<proteinExistence type="predicted"/>
<keyword evidence="3" id="KW-0443">Lipid metabolism</keyword>
<evidence type="ECO:0000259" key="5">
    <source>
        <dbReference type="PROSITE" id="PS50968"/>
    </source>
</evidence>
<evidence type="ECO:0000313" key="6">
    <source>
        <dbReference type="EMBL" id="MTV81580.1"/>
    </source>
</evidence>
<dbReference type="InterPro" id="IPR011053">
    <property type="entry name" value="Single_hybrid_motif"/>
</dbReference>
<dbReference type="EMBL" id="WNJO01000002">
    <property type="protein sequence ID" value="MTV81580.1"/>
    <property type="molecule type" value="Genomic_DNA"/>
</dbReference>
<dbReference type="GO" id="GO:0009317">
    <property type="term" value="C:acetyl-CoA carboxylase complex"/>
    <property type="evidence" value="ECO:0007669"/>
    <property type="project" value="InterPro"/>
</dbReference>
<dbReference type="PRINTS" id="PR01071">
    <property type="entry name" value="ACOABIOTINCC"/>
</dbReference>
<dbReference type="PANTHER" id="PTHR45266:SF3">
    <property type="entry name" value="OXALOACETATE DECARBOXYLASE ALPHA CHAIN"/>
    <property type="match status" value="1"/>
</dbReference>
<keyword evidence="2 3" id="KW-0092">Biotin</keyword>
<name>A0A7X2XV12_9LACO</name>
<feature type="compositionally biased region" description="Polar residues" evidence="4">
    <location>
        <begin position="39"/>
        <end position="54"/>
    </location>
</feature>
<organism evidence="6 7">
    <name type="scientific">Secundilactobacillus folii</name>
    <dbReference type="NCBI Taxonomy" id="2678357"/>
    <lineage>
        <taxon>Bacteria</taxon>
        <taxon>Bacillati</taxon>
        <taxon>Bacillota</taxon>
        <taxon>Bacilli</taxon>
        <taxon>Lactobacillales</taxon>
        <taxon>Lactobacillaceae</taxon>
        <taxon>Secundilactobacillus</taxon>
    </lineage>
</organism>
<dbReference type="CDD" id="cd06850">
    <property type="entry name" value="biotinyl_domain"/>
    <property type="match status" value="1"/>
</dbReference>
<dbReference type="Pfam" id="PF00364">
    <property type="entry name" value="Biotin_lipoyl"/>
    <property type="match status" value="1"/>
</dbReference>
<dbReference type="AlphaFoldDB" id="A0A7X2XV12"/>
<dbReference type="PROSITE" id="PS50968">
    <property type="entry name" value="BIOTINYL_LIPOYL"/>
    <property type="match status" value="1"/>
</dbReference>
<keyword evidence="3" id="KW-0275">Fatty acid biosynthesis</keyword>
<dbReference type="RefSeq" id="WP_155430856.1">
    <property type="nucleotide sequence ID" value="NZ_WNJO01000002.1"/>
</dbReference>
<comment type="pathway">
    <text evidence="3">Lipid metabolism; fatty acid biosynthesis.</text>
</comment>
<reference evidence="6 7" key="1">
    <citation type="submission" date="2019-11" db="EMBL/GenBank/DDBJ databases">
        <title>Lactobacillus sp. nov. CRM56-3, isolated from fermented tea leaves.</title>
        <authorList>
            <person name="Phuengjayaem S."/>
            <person name="Tanasupawat S."/>
        </authorList>
    </citation>
    <scope>NUCLEOTIDE SEQUENCE [LARGE SCALE GENOMIC DNA]</scope>
    <source>
        <strain evidence="6 7">CRM56-3</strain>
    </source>
</reference>
<dbReference type="InterPro" id="IPR000089">
    <property type="entry name" value="Biotin_lipoyl"/>
</dbReference>
<dbReference type="FunFam" id="2.40.50.100:FF:000003">
    <property type="entry name" value="Acetyl-CoA carboxylase biotin carboxyl carrier protein"/>
    <property type="match status" value="1"/>
</dbReference>
<accession>A0A7X2XV12</accession>
<dbReference type="Gene3D" id="2.40.50.100">
    <property type="match status" value="1"/>
</dbReference>
<dbReference type="PANTHER" id="PTHR45266">
    <property type="entry name" value="OXALOACETATE DECARBOXYLASE ALPHA CHAIN"/>
    <property type="match status" value="1"/>
</dbReference>
<dbReference type="Proteomes" id="UP000466388">
    <property type="component" value="Unassembled WGS sequence"/>
</dbReference>
<evidence type="ECO:0000313" key="7">
    <source>
        <dbReference type="Proteomes" id="UP000466388"/>
    </source>
</evidence>
<dbReference type="InterPro" id="IPR001249">
    <property type="entry name" value="AcCoA_biotinCC"/>
</dbReference>
<dbReference type="SUPFAM" id="SSF51230">
    <property type="entry name" value="Single hybrid motif"/>
    <property type="match status" value="1"/>
</dbReference>
<keyword evidence="3" id="KW-0444">Lipid biosynthesis</keyword>
<protein>
    <recommendedName>
        <fullName evidence="1 3">Biotin carboxyl carrier protein of acetyl-CoA carboxylase</fullName>
    </recommendedName>
</protein>
<gene>
    <name evidence="6" type="ORF">GM612_02780</name>
</gene>
<dbReference type="GO" id="GO:0003989">
    <property type="term" value="F:acetyl-CoA carboxylase activity"/>
    <property type="evidence" value="ECO:0007669"/>
    <property type="project" value="InterPro"/>
</dbReference>
<evidence type="ECO:0000256" key="4">
    <source>
        <dbReference type="SAM" id="MobiDB-lite"/>
    </source>
</evidence>
<evidence type="ECO:0000256" key="3">
    <source>
        <dbReference type="RuleBase" id="RU364072"/>
    </source>
</evidence>
<sequence>MEVSEIKAIMELMVKNGISSLKYQTKDEKLSLSREAAMTSGSSLPQSTTKQSAETDVDDVLSIKAPFVGIFYTSNGPDDEPFVQVGDTVKKGQTVAIIESMKMMNNVVADQDCQINKVMVANGDQVEFDQPLFEIENL</sequence>
<evidence type="ECO:0000256" key="2">
    <source>
        <dbReference type="ARBA" id="ARBA00023267"/>
    </source>
</evidence>
<feature type="domain" description="Lipoyl-binding" evidence="5">
    <location>
        <begin position="60"/>
        <end position="136"/>
    </location>
</feature>